<dbReference type="GO" id="GO:0015297">
    <property type="term" value="F:antiporter activity"/>
    <property type="evidence" value="ECO:0007669"/>
    <property type="project" value="InterPro"/>
</dbReference>
<feature type="transmembrane region" description="Helical" evidence="7">
    <location>
        <begin position="34"/>
        <end position="56"/>
    </location>
</feature>
<dbReference type="KEGG" id="mbah:HYN46_15355"/>
<feature type="transmembrane region" description="Helical" evidence="7">
    <location>
        <begin position="401"/>
        <end position="422"/>
    </location>
</feature>
<feature type="transmembrane region" description="Helical" evidence="7">
    <location>
        <begin position="173"/>
        <end position="194"/>
    </location>
</feature>
<dbReference type="InterPro" id="IPR052031">
    <property type="entry name" value="Membrane_Transporter-Flippase"/>
</dbReference>
<keyword evidence="9" id="KW-1185">Reference proteome</keyword>
<dbReference type="Proteomes" id="UP000253940">
    <property type="component" value="Chromosome"/>
</dbReference>
<keyword evidence="3" id="KW-1003">Cell membrane</keyword>
<dbReference type="OrthoDB" id="9806302at2"/>
<dbReference type="NCBIfam" id="TIGR00797">
    <property type="entry name" value="matE"/>
    <property type="match status" value="1"/>
</dbReference>
<gene>
    <name evidence="8" type="ORF">HYN46_15355</name>
</gene>
<dbReference type="InterPro" id="IPR002528">
    <property type="entry name" value="MATE_fam"/>
</dbReference>
<dbReference type="AlphaFoldDB" id="A0A345PBS6"/>
<feature type="transmembrane region" description="Helical" evidence="7">
    <location>
        <begin position="336"/>
        <end position="357"/>
    </location>
</feature>
<proteinExistence type="predicted"/>
<dbReference type="GO" id="GO:0005886">
    <property type="term" value="C:plasma membrane"/>
    <property type="evidence" value="ECO:0007669"/>
    <property type="project" value="UniProtKB-SubCell"/>
</dbReference>
<evidence type="ECO:0000256" key="3">
    <source>
        <dbReference type="ARBA" id="ARBA00022475"/>
    </source>
</evidence>
<feature type="transmembrane region" description="Helical" evidence="7">
    <location>
        <begin position="68"/>
        <end position="94"/>
    </location>
</feature>
<evidence type="ECO:0000256" key="4">
    <source>
        <dbReference type="ARBA" id="ARBA00022692"/>
    </source>
</evidence>
<keyword evidence="2" id="KW-0813">Transport</keyword>
<dbReference type="PANTHER" id="PTHR43549:SF3">
    <property type="entry name" value="MULTIDRUG RESISTANCE PROTEIN YPNP-RELATED"/>
    <property type="match status" value="1"/>
</dbReference>
<name>A0A345PBS6_9GAMM</name>
<evidence type="ECO:0000256" key="7">
    <source>
        <dbReference type="SAM" id="Phobius"/>
    </source>
</evidence>
<dbReference type="CDD" id="cd13138">
    <property type="entry name" value="MATE_yoeA_like"/>
    <property type="match status" value="1"/>
</dbReference>
<evidence type="ECO:0000256" key="6">
    <source>
        <dbReference type="ARBA" id="ARBA00023136"/>
    </source>
</evidence>
<dbReference type="PIRSF" id="PIRSF006603">
    <property type="entry name" value="DinF"/>
    <property type="match status" value="1"/>
</dbReference>
<evidence type="ECO:0000256" key="5">
    <source>
        <dbReference type="ARBA" id="ARBA00022989"/>
    </source>
</evidence>
<evidence type="ECO:0000313" key="9">
    <source>
        <dbReference type="Proteomes" id="UP000253940"/>
    </source>
</evidence>
<evidence type="ECO:0000256" key="2">
    <source>
        <dbReference type="ARBA" id="ARBA00022448"/>
    </source>
</evidence>
<keyword evidence="5 7" id="KW-1133">Transmembrane helix</keyword>
<dbReference type="EMBL" id="CP031222">
    <property type="protein sequence ID" value="AXI04735.1"/>
    <property type="molecule type" value="Genomic_DNA"/>
</dbReference>
<organism evidence="8 9">
    <name type="scientific">Aquirhabdus parva</name>
    <dbReference type="NCBI Taxonomy" id="2283318"/>
    <lineage>
        <taxon>Bacteria</taxon>
        <taxon>Pseudomonadati</taxon>
        <taxon>Pseudomonadota</taxon>
        <taxon>Gammaproteobacteria</taxon>
        <taxon>Moraxellales</taxon>
        <taxon>Moraxellaceae</taxon>
        <taxon>Aquirhabdus</taxon>
    </lineage>
</organism>
<feature type="transmembrane region" description="Helical" evidence="7">
    <location>
        <begin position="145"/>
        <end position="167"/>
    </location>
</feature>
<sequence>MMLTNVLQASAGTIDTIYLGQMIGVNALAAVSTFFPIFFFLFAIIIGLGSGTTVLIGQAWGAKDLEKVRAVAGTALCLMLSLGFAISMVGSAFAPHLMQLLGTPANILVDATRYAHLMLLGMPVIFLLWLMTSMSRGVGDAVTPLWALVLTTLISLVLTPAFIRGWWGLPHLGVISAAASTLIASVIGIAWMMWHWHRKGHPLAFNEALLNCVRVDGVIARKILSIGLPSCFQMLTMAVAEVVLLGLVNRHGSEATAAYGAVNQVMSWIQLPAMSLGISASILASHAIGAGNGHRLGAIVRTGLGLNLVITGFFVALVYLLAPTIIGLFIIDAAVIQMALTLLHIVAWSVIVLGLATVLTGTMRASGTVLPPTALGVFAILCIELPVAYVLNARIGIEGIWYAYALTFVAIFSLNALYYRLVWRHKQIARLI</sequence>
<feature type="transmembrane region" description="Helical" evidence="7">
    <location>
        <begin position="114"/>
        <end position="133"/>
    </location>
</feature>
<comment type="subcellular location">
    <subcellularLocation>
        <location evidence="1">Cell inner membrane</location>
        <topology evidence="1">Multi-pass membrane protein</topology>
    </subcellularLocation>
</comment>
<protein>
    <submittedName>
        <fullName evidence="8">MATE family efflux transporter</fullName>
    </submittedName>
</protein>
<dbReference type="PANTHER" id="PTHR43549">
    <property type="entry name" value="MULTIDRUG RESISTANCE PROTEIN YPNP-RELATED"/>
    <property type="match status" value="1"/>
</dbReference>
<feature type="transmembrane region" description="Helical" evidence="7">
    <location>
        <begin position="268"/>
        <end position="292"/>
    </location>
</feature>
<keyword evidence="4 7" id="KW-0812">Transmembrane</keyword>
<feature type="transmembrane region" description="Helical" evidence="7">
    <location>
        <begin position="369"/>
        <end position="389"/>
    </location>
</feature>
<accession>A0A345PBS6</accession>
<dbReference type="GO" id="GO:0042910">
    <property type="term" value="F:xenobiotic transmembrane transporter activity"/>
    <property type="evidence" value="ECO:0007669"/>
    <property type="project" value="InterPro"/>
</dbReference>
<dbReference type="Pfam" id="PF01554">
    <property type="entry name" value="MatE"/>
    <property type="match status" value="2"/>
</dbReference>
<feature type="transmembrane region" description="Helical" evidence="7">
    <location>
        <begin position="304"/>
        <end position="330"/>
    </location>
</feature>
<keyword evidence="6 7" id="KW-0472">Membrane</keyword>
<dbReference type="InterPro" id="IPR048279">
    <property type="entry name" value="MdtK-like"/>
</dbReference>
<evidence type="ECO:0000256" key="1">
    <source>
        <dbReference type="ARBA" id="ARBA00004429"/>
    </source>
</evidence>
<evidence type="ECO:0000313" key="8">
    <source>
        <dbReference type="EMBL" id="AXI04735.1"/>
    </source>
</evidence>
<feature type="transmembrane region" description="Helical" evidence="7">
    <location>
        <begin position="223"/>
        <end position="248"/>
    </location>
</feature>
<reference evidence="8 9" key="1">
    <citation type="submission" date="2018-07" db="EMBL/GenBank/DDBJ databases">
        <title>Genome sequencing of Moraxellaceae gen. HYN0046.</title>
        <authorList>
            <person name="Kim M."/>
            <person name="Yi H."/>
        </authorList>
    </citation>
    <scope>NUCLEOTIDE SEQUENCE [LARGE SCALE GENOMIC DNA]</scope>
    <source>
        <strain evidence="8 9">HYN0046</strain>
    </source>
</reference>